<dbReference type="Pfam" id="PF13847">
    <property type="entry name" value="Methyltransf_31"/>
    <property type="match status" value="1"/>
</dbReference>
<evidence type="ECO:0000256" key="3">
    <source>
        <dbReference type="ARBA" id="ARBA00022691"/>
    </source>
</evidence>
<dbReference type="AlphaFoldDB" id="A0A8K1CLA4"/>
<dbReference type="OrthoDB" id="269872at2759"/>
<dbReference type="SUPFAM" id="SSF53335">
    <property type="entry name" value="S-adenosyl-L-methionine-dependent methyltransferases"/>
    <property type="match status" value="1"/>
</dbReference>
<feature type="domain" description="Release factor glutamine methyltransferase N-terminal" evidence="5">
    <location>
        <begin position="35"/>
        <end position="106"/>
    </location>
</feature>
<dbReference type="InterPro" id="IPR029063">
    <property type="entry name" value="SAM-dependent_MTases_sf"/>
</dbReference>
<comment type="caution">
    <text evidence="6">The sequence shown here is derived from an EMBL/GenBank/DDBJ whole genome shotgun (WGS) entry which is preliminary data.</text>
</comment>
<name>A0A8K1CLA4_PYTOL</name>
<sequence>MEMRLRNALVRRVCARNRCVSERFGRRFHGQSVQETLAQVRERLQRSGVHGSDAKALIAHALTPKLASSNDVFLHSDRLLTAQEGEELTAFLDRRCSGEPLAYVLGYKEFWSLPFQVNRDTLIPRSDSEVLIEAVASLYPRDAPLKVLDLGAGTGCLLLSTLSEFPRATGVGVDICPNALQVASANAAALLDDSNRATFVRFDMADLPKDDTALVNNHLIQRFDVILCNPPYIPQSELPLVAPDVFAYEPHSALFSEVPQGQVSSPEDPKKDLGLRFYEYLAASVSRLLRNDGAFQGSVVLEIGSERQAHAVRDLFPPNVVSFDRFLMDAAGKYRGVVFRSAH</sequence>
<keyword evidence="2" id="KW-0808">Transferase</keyword>
<evidence type="ECO:0000256" key="1">
    <source>
        <dbReference type="ARBA" id="ARBA00022603"/>
    </source>
</evidence>
<dbReference type="InterPro" id="IPR004556">
    <property type="entry name" value="HemK-like"/>
</dbReference>
<evidence type="ECO:0000259" key="4">
    <source>
        <dbReference type="Pfam" id="PF13847"/>
    </source>
</evidence>
<evidence type="ECO:0000259" key="5">
    <source>
        <dbReference type="Pfam" id="PF17827"/>
    </source>
</evidence>
<dbReference type="InterPro" id="IPR050320">
    <property type="entry name" value="N5-glutamine_MTase"/>
</dbReference>
<evidence type="ECO:0000313" key="6">
    <source>
        <dbReference type="EMBL" id="TMW65043.1"/>
    </source>
</evidence>
<protein>
    <recommendedName>
        <fullName evidence="8">Peptide chain release factor N(5)-glutamine methyltransferase</fullName>
    </recommendedName>
</protein>
<dbReference type="GO" id="GO:0008276">
    <property type="term" value="F:protein methyltransferase activity"/>
    <property type="evidence" value="ECO:0007669"/>
    <property type="project" value="InterPro"/>
</dbReference>
<dbReference type="EMBL" id="SPLM01000038">
    <property type="protein sequence ID" value="TMW65043.1"/>
    <property type="molecule type" value="Genomic_DNA"/>
</dbReference>
<dbReference type="InterPro" id="IPR025714">
    <property type="entry name" value="Methyltranfer_dom"/>
</dbReference>
<dbReference type="PANTHER" id="PTHR18895">
    <property type="entry name" value="HEMK METHYLTRANSFERASE"/>
    <property type="match status" value="1"/>
</dbReference>
<feature type="domain" description="Methyltransferase" evidence="4">
    <location>
        <begin position="145"/>
        <end position="237"/>
    </location>
</feature>
<proteinExistence type="predicted"/>
<keyword evidence="1" id="KW-0489">Methyltransferase</keyword>
<dbReference type="GO" id="GO:0003676">
    <property type="term" value="F:nucleic acid binding"/>
    <property type="evidence" value="ECO:0007669"/>
    <property type="project" value="InterPro"/>
</dbReference>
<dbReference type="Gene3D" id="1.10.8.10">
    <property type="entry name" value="DNA helicase RuvA subunit, C-terminal domain"/>
    <property type="match status" value="1"/>
</dbReference>
<reference evidence="6" key="1">
    <citation type="submission" date="2019-03" db="EMBL/GenBank/DDBJ databases">
        <title>Long read genome sequence of the mycoparasitic Pythium oligandrum ATCC 38472 isolated from sugarbeet rhizosphere.</title>
        <authorList>
            <person name="Gaulin E."/>
        </authorList>
    </citation>
    <scope>NUCLEOTIDE SEQUENCE</scope>
    <source>
        <strain evidence="6">ATCC 38472_TT</strain>
    </source>
</reference>
<dbReference type="InterPro" id="IPR040758">
    <property type="entry name" value="PrmC_N"/>
</dbReference>
<accession>A0A8K1CLA4</accession>
<dbReference type="GO" id="GO:0005739">
    <property type="term" value="C:mitochondrion"/>
    <property type="evidence" value="ECO:0007669"/>
    <property type="project" value="TreeGrafter"/>
</dbReference>
<evidence type="ECO:0008006" key="8">
    <source>
        <dbReference type="Google" id="ProtNLM"/>
    </source>
</evidence>
<gene>
    <name evidence="6" type="ORF">Poli38472_009210</name>
</gene>
<keyword evidence="3" id="KW-0949">S-adenosyl-L-methionine</keyword>
<dbReference type="InterPro" id="IPR002052">
    <property type="entry name" value="DNA_methylase_N6_adenine_CS"/>
</dbReference>
<dbReference type="PROSITE" id="PS00092">
    <property type="entry name" value="N6_MTASE"/>
    <property type="match status" value="1"/>
</dbReference>
<dbReference type="PANTHER" id="PTHR18895:SF74">
    <property type="entry name" value="MTRF1L RELEASE FACTOR GLUTAMINE METHYLTRANSFERASE"/>
    <property type="match status" value="1"/>
</dbReference>
<dbReference type="Pfam" id="PF17827">
    <property type="entry name" value="PrmC_N"/>
    <property type="match status" value="1"/>
</dbReference>
<organism evidence="6 7">
    <name type="scientific">Pythium oligandrum</name>
    <name type="common">Mycoparasitic fungus</name>
    <dbReference type="NCBI Taxonomy" id="41045"/>
    <lineage>
        <taxon>Eukaryota</taxon>
        <taxon>Sar</taxon>
        <taxon>Stramenopiles</taxon>
        <taxon>Oomycota</taxon>
        <taxon>Peronosporomycetes</taxon>
        <taxon>Pythiales</taxon>
        <taxon>Pythiaceae</taxon>
        <taxon>Pythium</taxon>
    </lineage>
</organism>
<dbReference type="Proteomes" id="UP000794436">
    <property type="component" value="Unassembled WGS sequence"/>
</dbReference>
<dbReference type="CDD" id="cd02440">
    <property type="entry name" value="AdoMet_MTases"/>
    <property type="match status" value="1"/>
</dbReference>
<evidence type="ECO:0000313" key="7">
    <source>
        <dbReference type="Proteomes" id="UP000794436"/>
    </source>
</evidence>
<dbReference type="NCBIfam" id="TIGR00536">
    <property type="entry name" value="hemK_fam"/>
    <property type="match status" value="1"/>
</dbReference>
<dbReference type="Gene3D" id="3.40.50.150">
    <property type="entry name" value="Vaccinia Virus protein VP39"/>
    <property type="match status" value="1"/>
</dbReference>
<dbReference type="GO" id="GO:0032259">
    <property type="term" value="P:methylation"/>
    <property type="evidence" value="ECO:0007669"/>
    <property type="project" value="UniProtKB-KW"/>
</dbReference>
<evidence type="ECO:0000256" key="2">
    <source>
        <dbReference type="ARBA" id="ARBA00022679"/>
    </source>
</evidence>
<keyword evidence="7" id="KW-1185">Reference proteome</keyword>